<dbReference type="InterPro" id="IPR025737">
    <property type="entry name" value="FApF"/>
</dbReference>
<feature type="signal peptide" evidence="1">
    <location>
        <begin position="1"/>
        <end position="23"/>
    </location>
</feature>
<evidence type="ECO:0008006" key="4">
    <source>
        <dbReference type="Google" id="ProtNLM"/>
    </source>
</evidence>
<organism evidence="2 3">
    <name type="scientific">Pseudogemmobacter humi</name>
    <dbReference type="NCBI Taxonomy" id="2483812"/>
    <lineage>
        <taxon>Bacteria</taxon>
        <taxon>Pseudomonadati</taxon>
        <taxon>Pseudomonadota</taxon>
        <taxon>Alphaproteobacteria</taxon>
        <taxon>Rhodobacterales</taxon>
        <taxon>Paracoccaceae</taxon>
        <taxon>Pseudogemmobacter</taxon>
    </lineage>
</organism>
<evidence type="ECO:0000313" key="2">
    <source>
        <dbReference type="EMBL" id="VDC29362.1"/>
    </source>
</evidence>
<proteinExistence type="predicted"/>
<sequence>MTKFLTTAALALAVTGAALPAMAIDVGPADYTLMPGGTKMGLLYLQHLSSDRFILNGAEVPGSKFSANVAILRGLNYTTIGDETVLLQFVLPVSDISTAQIGGGALPVEEGLGDLTLGITYWPVKPANPETGTTIGLTAFLTAPTGAYEMGSVGIGEGTWTLTPQIGLIQGLGNGFYLDAVADVALSLDHTENGVEVSRDPAWQVQAMLRKQFSPETNFALGLSGQFGGDLTVGGVGTGQKIRRDQIRLYGSTFIGEGLQIQGMLARDLHVEGGFEYSTVAQVRLLKVF</sequence>
<reference evidence="2 3" key="1">
    <citation type="submission" date="2018-11" db="EMBL/GenBank/DDBJ databases">
        <authorList>
            <person name="Criscuolo A."/>
        </authorList>
    </citation>
    <scope>NUCLEOTIDE SEQUENCE [LARGE SCALE GENOMIC DNA]</scope>
    <source>
        <strain evidence="2">ACIP111625</strain>
    </source>
</reference>
<accession>A0A3P5XL49</accession>
<evidence type="ECO:0000256" key="1">
    <source>
        <dbReference type="SAM" id="SignalP"/>
    </source>
</evidence>
<dbReference type="OrthoDB" id="191143at2"/>
<dbReference type="Pfam" id="PF13557">
    <property type="entry name" value="Phenol_MetA_deg"/>
    <property type="match status" value="1"/>
</dbReference>
<dbReference type="AlphaFoldDB" id="A0A3P5XL49"/>
<protein>
    <recommendedName>
        <fullName evidence="4">MetA-pathway of phenol degradation</fullName>
    </recommendedName>
</protein>
<dbReference type="RefSeq" id="WP_124087054.1">
    <property type="nucleotide sequence ID" value="NZ_UXAW01000071.1"/>
</dbReference>
<keyword evidence="3" id="KW-1185">Reference proteome</keyword>
<feature type="chain" id="PRO_5018054461" description="MetA-pathway of phenol degradation" evidence="1">
    <location>
        <begin position="24"/>
        <end position="289"/>
    </location>
</feature>
<name>A0A3P5XL49_9RHOB</name>
<gene>
    <name evidence="2" type="ORF">XINFAN_02308</name>
</gene>
<dbReference type="EMBL" id="UXAW01000071">
    <property type="protein sequence ID" value="VDC29362.1"/>
    <property type="molecule type" value="Genomic_DNA"/>
</dbReference>
<dbReference type="Proteomes" id="UP000277498">
    <property type="component" value="Unassembled WGS sequence"/>
</dbReference>
<evidence type="ECO:0000313" key="3">
    <source>
        <dbReference type="Proteomes" id="UP000277498"/>
    </source>
</evidence>
<keyword evidence="1" id="KW-0732">Signal</keyword>